<dbReference type="PROSITE" id="PS50031">
    <property type="entry name" value="EH"/>
    <property type="match status" value="1"/>
</dbReference>
<dbReference type="AlphaFoldDB" id="A0A7E4UX37"/>
<feature type="domain" description="EH" evidence="2">
    <location>
        <begin position="52"/>
        <end position="143"/>
    </location>
</feature>
<evidence type="ECO:0000259" key="2">
    <source>
        <dbReference type="PROSITE" id="PS50031"/>
    </source>
</evidence>
<sequence>MWSGSFLFSRSNKSAASGPTAVQAQQSPFGGPRPSNAVHGASGGVVPPVLLEEKRVPKFYKDCIAQCGAHSTSQSPNTGLVYNLMVASQLPKDVLSDIWHMVSRTMPGQLTRPEFFSCLALIALAQKGESISALSGVTTLPIPHLQSFTAGGVGLHSQKNGSKPNQAFVESGMPQLNTRTAPIQNSRKQMQDNIVPSKSNKNAQFLPATLVAGQSNENELPTNGVPAQQSNFVDLLDGLSFDQPVGTNSAAANMADPFDQGRRTSVIYDLLDVDMSKSRVPDDVTQVSPAPEDPYAVLRNDPQQDEYIEAWQQCVNTAVTTIDNAVSLLERSEPITREILFQEKGLKFVQSIGAMASVLNRVALSIHTHRPKETVLIRKAQQCLIAWKKIAAHPLIAKALHDIPFHSNSDPNPIATCALCLQSIAQADSFNLEFGGSHYHSSCANFWVNLVNLGLPRLEKPSI</sequence>
<protein>
    <submittedName>
        <fullName evidence="4">EH domain-containing protein</fullName>
    </submittedName>
</protein>
<keyword evidence="3" id="KW-1185">Reference proteome</keyword>
<proteinExistence type="predicted"/>
<name>A0A7E4UX37_PANRE</name>
<dbReference type="WBParaSite" id="Pan_g13889.t1">
    <property type="protein sequence ID" value="Pan_g13889.t1"/>
    <property type="gene ID" value="Pan_g13889"/>
</dbReference>
<dbReference type="GO" id="GO:0030130">
    <property type="term" value="C:clathrin coat of trans-Golgi network vesicle"/>
    <property type="evidence" value="ECO:0007669"/>
    <property type="project" value="TreeGrafter"/>
</dbReference>
<evidence type="ECO:0000313" key="3">
    <source>
        <dbReference type="Proteomes" id="UP000492821"/>
    </source>
</evidence>
<evidence type="ECO:0000313" key="4">
    <source>
        <dbReference type="WBParaSite" id="Pan_g13889.t1"/>
    </source>
</evidence>
<dbReference type="Pfam" id="PF12763">
    <property type="entry name" value="EH"/>
    <property type="match status" value="1"/>
</dbReference>
<dbReference type="PANTHER" id="PTHR15463:SF2">
    <property type="entry name" value="SYNERGIN GAMMA"/>
    <property type="match status" value="1"/>
</dbReference>
<dbReference type="InterPro" id="IPR039656">
    <property type="entry name" value="SYNRG"/>
</dbReference>
<dbReference type="Gene3D" id="1.10.238.10">
    <property type="entry name" value="EF-hand"/>
    <property type="match status" value="1"/>
</dbReference>
<dbReference type="Proteomes" id="UP000492821">
    <property type="component" value="Unassembled WGS sequence"/>
</dbReference>
<dbReference type="PANTHER" id="PTHR15463">
    <property type="entry name" value="AP1 GAMMA SUBUNIT BINDING PROTEIN 1"/>
    <property type="match status" value="1"/>
</dbReference>
<dbReference type="Pfam" id="PF25999">
    <property type="entry name" value="SYNRG_C"/>
    <property type="match status" value="1"/>
</dbReference>
<dbReference type="InterPro" id="IPR000261">
    <property type="entry name" value="EH_dom"/>
</dbReference>
<dbReference type="InterPro" id="IPR059024">
    <property type="entry name" value="SYNRG_C"/>
</dbReference>
<reference evidence="4" key="2">
    <citation type="submission" date="2020-10" db="UniProtKB">
        <authorList>
            <consortium name="WormBaseParasite"/>
        </authorList>
    </citation>
    <scope>IDENTIFICATION</scope>
</reference>
<dbReference type="InterPro" id="IPR011992">
    <property type="entry name" value="EF-hand-dom_pair"/>
</dbReference>
<reference evidence="3" key="1">
    <citation type="journal article" date="2013" name="Genetics">
        <title>The draft genome and transcriptome of Panagrellus redivivus are shaped by the harsh demands of a free-living lifestyle.</title>
        <authorList>
            <person name="Srinivasan J."/>
            <person name="Dillman A.R."/>
            <person name="Macchietto M.G."/>
            <person name="Heikkinen L."/>
            <person name="Lakso M."/>
            <person name="Fracchia K.M."/>
            <person name="Antoshechkin I."/>
            <person name="Mortazavi A."/>
            <person name="Wong G."/>
            <person name="Sternberg P.W."/>
        </authorList>
    </citation>
    <scope>NUCLEOTIDE SEQUENCE [LARGE SCALE GENOMIC DNA]</scope>
    <source>
        <strain evidence="3">MT8872</strain>
    </source>
</reference>
<feature type="region of interest" description="Disordered" evidence="1">
    <location>
        <begin position="11"/>
        <end position="38"/>
    </location>
</feature>
<feature type="compositionally biased region" description="Polar residues" evidence="1">
    <location>
        <begin position="11"/>
        <end position="28"/>
    </location>
</feature>
<accession>A0A7E4UX37</accession>
<dbReference type="SUPFAM" id="SSF47473">
    <property type="entry name" value="EF-hand"/>
    <property type="match status" value="1"/>
</dbReference>
<evidence type="ECO:0000256" key="1">
    <source>
        <dbReference type="SAM" id="MobiDB-lite"/>
    </source>
</evidence>
<organism evidence="3 4">
    <name type="scientific">Panagrellus redivivus</name>
    <name type="common">Microworm</name>
    <dbReference type="NCBI Taxonomy" id="6233"/>
    <lineage>
        <taxon>Eukaryota</taxon>
        <taxon>Metazoa</taxon>
        <taxon>Ecdysozoa</taxon>
        <taxon>Nematoda</taxon>
        <taxon>Chromadorea</taxon>
        <taxon>Rhabditida</taxon>
        <taxon>Tylenchina</taxon>
        <taxon>Panagrolaimomorpha</taxon>
        <taxon>Panagrolaimoidea</taxon>
        <taxon>Panagrolaimidae</taxon>
        <taxon>Panagrellus</taxon>
    </lineage>
</organism>